<gene>
    <name evidence="4" type="ORF">C5Y93_25425</name>
</gene>
<comment type="caution">
    <text evidence="4">The sequence shown here is derived from an EMBL/GenBank/DDBJ whole genome shotgun (WGS) entry which is preliminary data.</text>
</comment>
<dbReference type="EMBL" id="PUHZ01000024">
    <property type="protein sequence ID" value="PQO43058.1"/>
    <property type="molecule type" value="Genomic_DNA"/>
</dbReference>
<dbReference type="PANTHER" id="PTHR32309">
    <property type="entry name" value="TYROSINE-PROTEIN KINASE"/>
    <property type="match status" value="1"/>
</dbReference>
<keyword evidence="1" id="KW-0175">Coiled coil</keyword>
<evidence type="ECO:0000313" key="4">
    <source>
        <dbReference type="EMBL" id="PQO43058.1"/>
    </source>
</evidence>
<dbReference type="AlphaFoldDB" id="A0A2S8GF19"/>
<dbReference type="InterPro" id="IPR050445">
    <property type="entry name" value="Bact_polysacc_biosynth/exp"/>
</dbReference>
<dbReference type="Proteomes" id="UP000237819">
    <property type="component" value="Unassembled WGS sequence"/>
</dbReference>
<sequence>MIDPPKILAVLIAHRYRWIVPAVVITIATVGYALLKPKMWSATQTLVLREISIGGLDRPGSFARPEDMKTAQETIQAIARSRDVVTKTLQQIGPPPEGWLEAERKAWPTGDDIAAYRNYISVSSPSGTEFGTTEIFSIHVEAESQERAAMFANTLCDELDKQLEQVRDHKAQSVVTELEESERLASDVLNRSTVKLSKLEGEVGSDLAELRILNESGSGDGNLRQQFVQVEAELRAARDQQQANDELLSLLEAAAGNPQELLATPNSLLDSQPALRRLKDGLVDAQLRTAELQGTRTAEHPAVLSAIESEQEVRDHLFREIAVAVRGLKAERSVLKQRIEGYASQRDQISARMVHLAEVRASYGNLENEVRQRNEKLAEVQRNLADARSSLAAAHATSLLTRVGVPEVSDYPIGPSRKLIVAAGLVGGLACGLGLLFLTVNPAQLAQPVQPESSANGAPAGARPESDPQPIRKLSFTDALIHLAKRASQAGSR</sequence>
<feature type="transmembrane region" description="Helical" evidence="3">
    <location>
        <begin position="419"/>
        <end position="440"/>
    </location>
</feature>
<evidence type="ECO:0000313" key="5">
    <source>
        <dbReference type="Proteomes" id="UP000237819"/>
    </source>
</evidence>
<keyword evidence="3" id="KW-0472">Membrane</keyword>
<dbReference type="RefSeq" id="WP_105338270.1">
    <property type="nucleotide sequence ID" value="NZ_PUHZ01000024.1"/>
</dbReference>
<evidence type="ECO:0008006" key="6">
    <source>
        <dbReference type="Google" id="ProtNLM"/>
    </source>
</evidence>
<feature type="transmembrane region" description="Helical" evidence="3">
    <location>
        <begin position="16"/>
        <end position="35"/>
    </location>
</feature>
<evidence type="ECO:0000256" key="2">
    <source>
        <dbReference type="SAM" id="MobiDB-lite"/>
    </source>
</evidence>
<name>A0A2S8GF19_9BACT</name>
<proteinExistence type="predicted"/>
<reference evidence="4 5" key="1">
    <citation type="submission" date="2018-02" db="EMBL/GenBank/DDBJ databases">
        <title>Comparative genomes isolates from brazilian mangrove.</title>
        <authorList>
            <person name="Araujo J.E."/>
            <person name="Taketani R.G."/>
            <person name="Silva M.C.P."/>
            <person name="Loureco M.V."/>
            <person name="Andreote F.D."/>
        </authorList>
    </citation>
    <scope>NUCLEOTIDE SEQUENCE [LARGE SCALE GENOMIC DNA]</scope>
    <source>
        <strain evidence="4 5">Nap-Phe MGV</strain>
    </source>
</reference>
<feature type="coiled-coil region" evidence="1">
    <location>
        <begin position="356"/>
        <end position="397"/>
    </location>
</feature>
<feature type="region of interest" description="Disordered" evidence="2">
    <location>
        <begin position="449"/>
        <end position="471"/>
    </location>
</feature>
<organism evidence="4 5">
    <name type="scientific">Blastopirellula marina</name>
    <dbReference type="NCBI Taxonomy" id="124"/>
    <lineage>
        <taxon>Bacteria</taxon>
        <taxon>Pseudomonadati</taxon>
        <taxon>Planctomycetota</taxon>
        <taxon>Planctomycetia</taxon>
        <taxon>Pirellulales</taxon>
        <taxon>Pirellulaceae</taxon>
        <taxon>Blastopirellula</taxon>
    </lineage>
</organism>
<protein>
    <recommendedName>
        <fullName evidence="6">Polysaccharide chain length determinant N-terminal domain-containing protein</fullName>
    </recommendedName>
</protein>
<accession>A0A2S8GF19</accession>
<evidence type="ECO:0000256" key="3">
    <source>
        <dbReference type="SAM" id="Phobius"/>
    </source>
</evidence>
<dbReference type="PANTHER" id="PTHR32309:SF31">
    <property type="entry name" value="CAPSULAR EXOPOLYSACCHARIDE FAMILY"/>
    <property type="match status" value="1"/>
</dbReference>
<keyword evidence="3" id="KW-1133">Transmembrane helix</keyword>
<evidence type="ECO:0000256" key="1">
    <source>
        <dbReference type="SAM" id="Coils"/>
    </source>
</evidence>
<keyword evidence="3" id="KW-0812">Transmembrane</keyword>
<dbReference type="OrthoDB" id="240639at2"/>